<sequence>MDRYVHVKLLNSFIVSLSKTPDYRFALSNGKRVSLVETVGVVVGRERKDKFLRFHLDDGSALLPCILWLNHLYLSPSPSPRDELLFTMAVEQAEEVALGKLMTVRGRITEYRGVKQITVSNLRVEENPNAEILHWLQCIKLGKESYNLRPPLTSNS</sequence>
<evidence type="ECO:0000313" key="10">
    <source>
        <dbReference type="EMBL" id="ERN07485.1"/>
    </source>
</evidence>
<evidence type="ECO:0000256" key="1">
    <source>
        <dbReference type="ARBA" id="ARBA00004123"/>
    </source>
</evidence>
<dbReference type="GO" id="GO:0042162">
    <property type="term" value="F:telomeric DNA binding"/>
    <property type="evidence" value="ECO:0000318"/>
    <property type="project" value="GO_Central"/>
</dbReference>
<dbReference type="GO" id="GO:0000781">
    <property type="term" value="C:chromosome, telomeric region"/>
    <property type="evidence" value="ECO:0007669"/>
    <property type="project" value="UniProtKB-SubCell"/>
</dbReference>
<gene>
    <name evidence="10" type="ORF">AMTR_s00019p00256500</name>
</gene>
<dbReference type="OrthoDB" id="77828at2759"/>
<protein>
    <recommendedName>
        <fullName evidence="3">CST complex subunit STN1</fullName>
    </recommendedName>
    <alternativeName>
        <fullName evidence="8">Suppressor of cdc thirteen homolog</fullName>
    </alternativeName>
</protein>
<evidence type="ECO:0000256" key="5">
    <source>
        <dbReference type="ARBA" id="ARBA00022895"/>
    </source>
</evidence>
<evidence type="ECO:0000256" key="2">
    <source>
        <dbReference type="ARBA" id="ARBA00004574"/>
    </source>
</evidence>
<keyword evidence="5" id="KW-0779">Telomere</keyword>
<evidence type="ECO:0000256" key="8">
    <source>
        <dbReference type="ARBA" id="ARBA00030039"/>
    </source>
</evidence>
<keyword evidence="11" id="KW-1185">Reference proteome</keyword>
<keyword evidence="6" id="KW-0238">DNA-binding</keyword>
<dbReference type="HOGENOM" id="CLU_111357_0_0_1"/>
<dbReference type="InterPro" id="IPR040260">
    <property type="entry name" value="RFA2-like"/>
</dbReference>
<dbReference type="Gene3D" id="2.40.50.140">
    <property type="entry name" value="Nucleic acid-binding proteins"/>
    <property type="match status" value="1"/>
</dbReference>
<name>W1PK50_AMBTC</name>
<dbReference type="Gramene" id="ERN07485">
    <property type="protein sequence ID" value="ERN07485"/>
    <property type="gene ID" value="AMTR_s00019p00256500"/>
</dbReference>
<dbReference type="OMA" id="ECYDLPP"/>
<dbReference type="Pfam" id="PF01336">
    <property type="entry name" value="tRNA_anti-codon"/>
    <property type="match status" value="1"/>
</dbReference>
<dbReference type="KEGG" id="atr:18435705"/>
<dbReference type="AlphaFoldDB" id="W1PK50"/>
<dbReference type="Proteomes" id="UP000017836">
    <property type="component" value="Unassembled WGS sequence"/>
</dbReference>
<reference evidence="11" key="1">
    <citation type="journal article" date="2013" name="Science">
        <title>The Amborella genome and the evolution of flowering plants.</title>
        <authorList>
            <consortium name="Amborella Genome Project"/>
        </authorList>
    </citation>
    <scope>NUCLEOTIDE SEQUENCE [LARGE SCALE GENOMIC DNA]</scope>
</reference>
<dbReference type="STRING" id="13333.W1PK50"/>
<dbReference type="GO" id="GO:0005634">
    <property type="term" value="C:nucleus"/>
    <property type="evidence" value="ECO:0007669"/>
    <property type="project" value="UniProtKB-SubCell"/>
</dbReference>
<dbReference type="PANTHER" id="PTHR13989">
    <property type="entry name" value="REPLICATION PROTEIN A-RELATED"/>
    <property type="match status" value="1"/>
</dbReference>
<dbReference type="eggNOG" id="KOG3108">
    <property type="taxonomic scope" value="Eukaryota"/>
</dbReference>
<evidence type="ECO:0000259" key="9">
    <source>
        <dbReference type="Pfam" id="PF01336"/>
    </source>
</evidence>
<keyword evidence="7" id="KW-0539">Nucleus</keyword>
<keyword evidence="4" id="KW-0158">Chromosome</keyword>
<comment type="subcellular location">
    <subcellularLocation>
        <location evidence="2">Chromosome</location>
        <location evidence="2">Telomere</location>
    </subcellularLocation>
    <subcellularLocation>
        <location evidence="1">Nucleus</location>
    </subcellularLocation>
</comment>
<proteinExistence type="predicted"/>
<evidence type="ECO:0000256" key="6">
    <source>
        <dbReference type="ARBA" id="ARBA00023125"/>
    </source>
</evidence>
<evidence type="ECO:0000313" key="11">
    <source>
        <dbReference type="Proteomes" id="UP000017836"/>
    </source>
</evidence>
<dbReference type="SUPFAM" id="SSF50249">
    <property type="entry name" value="Nucleic acid-binding proteins"/>
    <property type="match status" value="1"/>
</dbReference>
<feature type="domain" description="OB" evidence="9">
    <location>
        <begin position="37"/>
        <end position="124"/>
    </location>
</feature>
<dbReference type="PANTHER" id="PTHR13989:SF33">
    <property type="entry name" value="CST COMPLEX SUBUNIT STN1"/>
    <property type="match status" value="1"/>
</dbReference>
<organism evidence="10 11">
    <name type="scientific">Amborella trichopoda</name>
    <dbReference type="NCBI Taxonomy" id="13333"/>
    <lineage>
        <taxon>Eukaryota</taxon>
        <taxon>Viridiplantae</taxon>
        <taxon>Streptophyta</taxon>
        <taxon>Embryophyta</taxon>
        <taxon>Tracheophyta</taxon>
        <taxon>Spermatophyta</taxon>
        <taxon>Magnoliopsida</taxon>
        <taxon>Amborellales</taxon>
        <taxon>Amborellaceae</taxon>
        <taxon>Amborella</taxon>
    </lineage>
</organism>
<dbReference type="InterPro" id="IPR004365">
    <property type="entry name" value="NA-bd_OB_tRNA"/>
</dbReference>
<accession>W1PK50</accession>
<evidence type="ECO:0000256" key="3">
    <source>
        <dbReference type="ARBA" id="ARBA00017411"/>
    </source>
</evidence>
<dbReference type="EMBL" id="KI393807">
    <property type="protein sequence ID" value="ERN07485.1"/>
    <property type="molecule type" value="Genomic_DNA"/>
</dbReference>
<evidence type="ECO:0000256" key="7">
    <source>
        <dbReference type="ARBA" id="ARBA00023242"/>
    </source>
</evidence>
<dbReference type="InterPro" id="IPR012340">
    <property type="entry name" value="NA-bd_OB-fold"/>
</dbReference>
<evidence type="ECO:0000256" key="4">
    <source>
        <dbReference type="ARBA" id="ARBA00022454"/>
    </source>
</evidence>